<protein>
    <submittedName>
        <fullName evidence="11">Uncharacterized protein</fullName>
    </submittedName>
</protein>
<dbReference type="GO" id="GO:0005216">
    <property type="term" value="F:monoatomic ion channel activity"/>
    <property type="evidence" value="ECO:0007669"/>
    <property type="project" value="InterPro"/>
</dbReference>
<feature type="transmembrane region" description="Helical" evidence="7">
    <location>
        <begin position="2790"/>
        <end position="2813"/>
    </location>
</feature>
<feature type="coiled-coil region" evidence="5">
    <location>
        <begin position="2066"/>
        <end position="2093"/>
    </location>
</feature>
<evidence type="ECO:0000259" key="9">
    <source>
        <dbReference type="Pfam" id="PF08454"/>
    </source>
</evidence>
<dbReference type="InterPro" id="IPR013662">
    <property type="entry name" value="RIH_assoc-dom"/>
</dbReference>
<keyword evidence="4 7" id="KW-0472">Membrane</keyword>
<evidence type="ECO:0000313" key="11">
    <source>
        <dbReference type="EMBL" id="CAD8080991.1"/>
    </source>
</evidence>
<comment type="caution">
    <text evidence="11">The sequence shown here is derived from an EMBL/GenBank/DDBJ whole genome shotgun (WGS) entry which is preliminary data.</text>
</comment>
<dbReference type="Pfam" id="PF00520">
    <property type="entry name" value="Ion_trans"/>
    <property type="match status" value="1"/>
</dbReference>
<gene>
    <name evidence="11" type="ORF">PSON_ATCC_30995.1.T0410169</name>
</gene>
<feature type="transmembrane region" description="Helical" evidence="7">
    <location>
        <begin position="3003"/>
        <end position="3026"/>
    </location>
</feature>
<reference evidence="11" key="1">
    <citation type="submission" date="2021-01" db="EMBL/GenBank/DDBJ databases">
        <authorList>
            <consortium name="Genoscope - CEA"/>
            <person name="William W."/>
        </authorList>
    </citation>
    <scope>NUCLEOTIDE SEQUENCE</scope>
</reference>
<feature type="transmembrane region" description="Helical" evidence="7">
    <location>
        <begin position="2880"/>
        <end position="2906"/>
    </location>
</feature>
<accession>A0A8S1MRK5</accession>
<keyword evidence="12" id="KW-1185">Reference proteome</keyword>
<sequence>MADLPPIPNLRKQSLLGAENIMAQTHNFIPIPQNAENNRHLKRNFNLKVGDIIYFKSYLSDDFKGVISGDGIASNKLECIQILGKNKLKDVQSKKSLQYKVGSLSFQKSLFQIITGKKYLYQNQYKEEKDKPTDQQINIEEDETYQMEADKLKSDQEKKLEEFKKKFEEEQKENERLYNHLYGSNIVYGQEIQLQHIYSGCTLSLNINVLAKENCCRELSLEEEPNENSNFRILSMNKVKNQGEPILYGDQIILQNSSQIKWNLGIQKPSVKFEKKDGLEVNASEIEFPLKISSYIDNKTEEDINKQQIKGKYLQSGDIVTIKNRYLGGYLCIQRKQRITDGLDKKPLIVKDYETNINYAIDQYYFDVDKIRNEKIDQMYQLYVDKSETDQNLNSLWQIQHIDSLIYSRPTYESVFLIRHVCTGLFLYTTNHGVGLTYDGLKLECQFNLKSKKTSNDHISYSEACKIQSAINYSIDNYVAQDGIVIVCKDENSVAVQRKSQKQNIERATFLLKQAPQDLSKISFRINSLQEYLIKFYIFLQDWGIVKTIEQNSEEIRKYEYYEAFNNQKLLFDEILQLFQTLDNLKMYLTNEGKPQSNEQQQRKQQALMDNDIINLLFAIQRLCNCMIYGNLQDNTKTILDKSPQKIAKMKLDPSISEFQKQNCIQEIYYVLSLCVQSNPETSNYVLSLEMNKESVLDFLLKQLKNQREHVSNLIKESVRYTDMSDTKSSIKKWVNELKPITEDNIEDQALYIEILSLMMIDPYENPNSLCQDTCRRLIFGTKNKQNSSLPFQKALIALDIHEDNQSYYPVVQFSPKREKGTLLQLSHTFGQNNPTFCQLYLRFVEKQIKLGKRFNTRRPPLVDVSIDFFTTETLKENQLVRQEDLKVVLPIFLKYENYLMNVMDLYSSLCKGRNQKSIKCLMKNCFLNEKFLEICLKRQQGIKTELRFERTLIELFCNLYLDIDPLIKVSQFDNKCYLSEDLDQFNIQNKSGFYFYENNASKQLKRNEDYQKFINQKDSKSEHQYLNQYALKMISREQIYYLKVYYLEIFTQIDYPDHLKVEEFNNHIFQPLKSTIKQINIDYKRLADYQLQYFLGILQIVKNSIDLGYNQLDENQSIFSVLPNIFVALILQQRTENKYHKFQDNENFDTNLQKLIQSIGNNDWVTTYLPTAQQLQEQRKQKSKHKKNKLEEKPDQQSKQDIQFKRNWILYFLLWTFQYCNDNLLKMKIYLEGLKILKILGSLKLNLQILQFLFSKQQLNESNLSSPSSREQDEFDFNEIPNSAQEDQLKRQKTPALKTICNVFKEPDGNRFSALLFTCLLSSEKRNKLNEELLQILIDNFNAPKNSTNEIREVEIIDNQMELKYFSIINGNSSSVQIISPKEANILTKRAIKYIKNNKRKKNTEKSTTSFDQLKNYQSKIIEQFEQFFKPNSQEALYLKSFQNIVRNAGVHLVFLQFLINPKNICSSPEIVYFYKRLILFFEYFIKDNDTNIAILAKKQYLYQLLDIIQIEQQDAEDWYYIPIKITKLVILLVSTIPANDHDNLINNIFERIEKLGKDLMDSQEFFQNPFSLKDVFFERKITPRQKYQDGVAYFSLIQYLRILKSLTKTFEIPAEQSPLNKHLILSSILKNDFLRIVLEPINYYKRVLVPEQELDQQINKFNENDSLHYHRIKLHAQLIILITECCQYYRLGIQEMQRIILYEQLKSILLYPDAEYIVKRAYLQCLFELYINKVKEGDLSNDTVESDEVRDILSRIIIPELDQKQICKFLEGLAKLINQDKSKKVTQKDLREQIARQKRNYFEKRLSIDSTADKELGILRDSSEFWTYLRKNGIIHFLVYTYDEMKDRIDIENPENSNLSDEFAIIKQNVQKIKEIFNVLERDFRVKKEDLDLDDYRELIISIEEIIPQRKITKFGQNFRIGFIQDKNADKLLFDKYDTLKEDQTGEKKLQEQDNVQRIENPFRRNFKIYLIRYKVNILQFCQFIEKDPQKLDDKEKSKKIVKTCNIYKQYILLKDIENIYQNDVARIKNQESVNNRNKDFLDWDLFKQAMRELFERKFNANIITQQIQTYQRQQESLDSLKQDFSNATTRLISHYYKKLGGQLEQSGNLISEDVQIELLIKALEKQKTNIFNQENLQDFLKKCQEIFLDKEIYLIKLCRIFLSLKRPTQDEIDSLTEAKDEEQKKIVREKKEIYIKFQKAMADGQLDILAFDMLNQTDDNQEKIEALSFLIHLLDYGNEYVQKKFYKLLKEEQVKQKFLVFLRGFFLTDLDSQLKDLEKTEGDNTEYKLLCLKVLQLLQALCENVNMEFQKFLVFQYDDDSYQANINIVNEVASLLADLLEKGQKVFYKLQEVYRQALESLVEFSTGYVENKKELCKNARLFTLLNSILQIKDLQMFRQLEQENGIILQEKQEINQMMDQNQFINGDGIEQDEGKQKYASYQTLQSFIKLLLLLTQGRSDIKSLEFILKTVNITILIRIAKSIYEERIKPKQRNIVLDNICDESNTGIHQNCTNSLCLFGLRTDEDNMLIQTGFNIFIICLKLSEHFPLDPQLKLFEFDQQQEEEEDLLDSDDFQEEDIQKKKTLSNQKILPINNPESKYNYNQGEGDSLLYKDESKTQDLSLKKMLIDVQKDPSLKFERTQRFFKFYRQFTGRIEIQNEVNQLEKVFFQKPFFCNFITPNIKQHLIYEINRETDEDRMLGLIEYSEFYSVQMRHSQQINNRKLMHFGAVYWRLLKDLSFLLCLIIVVLLIFMHDTVINSKIGSNTEAPEDQNVTQGENIVSYLNNIITIVQLILNLIIVFFCAIERYPISITYNRGQTNAKRVQILKKEAGFSISWLTMKYYSMIGYFESEFQEDKVNQSNIKKLILVIFFDFDNFYNICIFGLTVYAFFNPYIYAVLLLDIIKRSEDLQNIIRSITSNGRNLAIFSFLGLIGLLIYAIIAFSNFDYMFDAENGVFGQTFILAVTSTINFGLRNGGGLGESLISYPDAYDDPTLYWGRYFFDFTFFIIFNILFIQIIFGIILDTFGELRDERQALVKEIEGKCFICSQEKNDIDTKGTKGWHYHIYLEHSVYHMLYYIIYIKNKDPNDCNALEKYVNKCIKEKETKFFPFGRALQIEELDNDKENIEEQ</sequence>
<dbReference type="InterPro" id="IPR015925">
    <property type="entry name" value="Ryanodine_IP3_receptor"/>
</dbReference>
<dbReference type="Pfam" id="PF08454">
    <property type="entry name" value="RIH_assoc"/>
    <property type="match status" value="1"/>
</dbReference>
<dbReference type="EMBL" id="CAJJDN010000041">
    <property type="protein sequence ID" value="CAD8080991.1"/>
    <property type="molecule type" value="Genomic_DNA"/>
</dbReference>
<name>A0A8S1MRK5_9CILI</name>
<evidence type="ECO:0000256" key="6">
    <source>
        <dbReference type="SAM" id="MobiDB-lite"/>
    </source>
</evidence>
<keyword evidence="5" id="KW-0175">Coiled coil</keyword>
<feature type="transmembrane region" description="Helical" evidence="7">
    <location>
        <begin position="2733"/>
        <end position="2756"/>
    </location>
</feature>
<feature type="compositionally biased region" description="Basic and acidic residues" evidence="6">
    <location>
        <begin position="1190"/>
        <end position="1199"/>
    </location>
</feature>
<dbReference type="Proteomes" id="UP000692954">
    <property type="component" value="Unassembled WGS sequence"/>
</dbReference>
<feature type="domain" description="RyR/IP3R Homology associated" evidence="9">
    <location>
        <begin position="2289"/>
        <end position="2392"/>
    </location>
</feature>
<feature type="domain" description="Ion transport" evidence="8">
    <location>
        <begin position="2749"/>
        <end position="3036"/>
    </location>
</feature>
<evidence type="ECO:0000256" key="1">
    <source>
        <dbReference type="ARBA" id="ARBA00004141"/>
    </source>
</evidence>
<dbReference type="GO" id="GO:0016020">
    <property type="term" value="C:membrane"/>
    <property type="evidence" value="ECO:0007669"/>
    <property type="project" value="UniProtKB-SubCell"/>
</dbReference>
<dbReference type="OrthoDB" id="313236at2759"/>
<proteinExistence type="predicted"/>
<dbReference type="InterPro" id="IPR005821">
    <property type="entry name" value="Ion_trans_dom"/>
</dbReference>
<feature type="transmembrane region" description="Helical" evidence="7">
    <location>
        <begin position="2927"/>
        <end position="2946"/>
    </location>
</feature>
<keyword evidence="3 7" id="KW-1133">Transmembrane helix</keyword>
<dbReference type="GO" id="GO:0006816">
    <property type="term" value="P:calcium ion transport"/>
    <property type="evidence" value="ECO:0007669"/>
    <property type="project" value="InterPro"/>
</dbReference>
<feature type="domain" description="Inositol 1,4,5-trisphosphate/ryanodine receptor" evidence="10">
    <location>
        <begin position="45"/>
        <end position="288"/>
    </location>
</feature>
<evidence type="ECO:0000259" key="8">
    <source>
        <dbReference type="Pfam" id="PF00520"/>
    </source>
</evidence>
<evidence type="ECO:0000256" key="3">
    <source>
        <dbReference type="ARBA" id="ARBA00022989"/>
    </source>
</evidence>
<dbReference type="Pfam" id="PF08709">
    <property type="entry name" value="Ins145_P3_rec"/>
    <property type="match status" value="1"/>
</dbReference>
<evidence type="ECO:0000259" key="10">
    <source>
        <dbReference type="Pfam" id="PF08709"/>
    </source>
</evidence>
<evidence type="ECO:0000256" key="7">
    <source>
        <dbReference type="SAM" id="Phobius"/>
    </source>
</evidence>
<feature type="region of interest" description="Disordered" evidence="6">
    <location>
        <begin position="1177"/>
        <end position="1199"/>
    </location>
</feature>
<dbReference type="PANTHER" id="PTHR45816:SF4">
    <property type="entry name" value="RYR_IP3R HOMOLOGY ASSOCIATED DOMAIN-CONTAINING PROTEIN"/>
    <property type="match status" value="1"/>
</dbReference>
<feature type="coiled-coil region" evidence="5">
    <location>
        <begin position="153"/>
        <end position="180"/>
    </location>
</feature>
<dbReference type="InterPro" id="IPR014821">
    <property type="entry name" value="Ins145_P3_rcpt"/>
</dbReference>
<evidence type="ECO:0000313" key="12">
    <source>
        <dbReference type="Proteomes" id="UP000692954"/>
    </source>
</evidence>
<evidence type="ECO:0000256" key="2">
    <source>
        <dbReference type="ARBA" id="ARBA00022692"/>
    </source>
</evidence>
<keyword evidence="2 7" id="KW-0812">Transmembrane</keyword>
<evidence type="ECO:0000256" key="5">
    <source>
        <dbReference type="SAM" id="Coils"/>
    </source>
</evidence>
<comment type="subcellular location">
    <subcellularLocation>
        <location evidence="1">Membrane</location>
        <topology evidence="1">Multi-pass membrane protein</topology>
    </subcellularLocation>
</comment>
<organism evidence="11 12">
    <name type="scientific">Paramecium sonneborni</name>
    <dbReference type="NCBI Taxonomy" id="65129"/>
    <lineage>
        <taxon>Eukaryota</taxon>
        <taxon>Sar</taxon>
        <taxon>Alveolata</taxon>
        <taxon>Ciliophora</taxon>
        <taxon>Intramacronucleata</taxon>
        <taxon>Oligohymenophorea</taxon>
        <taxon>Peniculida</taxon>
        <taxon>Parameciidae</taxon>
        <taxon>Paramecium</taxon>
    </lineage>
</organism>
<evidence type="ECO:0000256" key="4">
    <source>
        <dbReference type="ARBA" id="ARBA00023136"/>
    </source>
</evidence>
<dbReference type="PANTHER" id="PTHR45816">
    <property type="entry name" value="MIR DOMAIN-CONTAINING PROTEIN"/>
    <property type="match status" value="1"/>
</dbReference>